<sequence>MDRTPWSPAPVGVGRRLDVVQWATGNIGTGSLRAVLEHPGMSLTGVYVHSPEKSGRDAGDLCGLGSTGVRATHDIDEVLRLGADCVLYMPRACDLDEVCRILESGANVVTTRGEFHHPPSMDPAVRDQVEAACARGGTSIHSTGSSPGFITEAVPLVLASVQRRLDRLTIQEYADLSRRDSPGMLFDVMGFGSAPGDFDEGRLSHIRGSFGPSLRLVADALGLPLDSVVATGELATARRKTTIAAGTLPAGTVAAQRMTVSGLRDGETLLRFQANWYCTPDLDPVWDVRPTGWHLSVEGDAPLDVDMRLAVPLDRMASVSPGYTAHRAVNAVPAVCAAAPGIRTTLDLPAFTATLA</sequence>
<dbReference type="InterPro" id="IPR000846">
    <property type="entry name" value="DapB_N"/>
</dbReference>
<evidence type="ECO:0000256" key="2">
    <source>
        <dbReference type="ARBA" id="ARBA00023002"/>
    </source>
</evidence>
<dbReference type="GO" id="GO:0008839">
    <property type="term" value="F:4-hydroxy-tetrahydrodipicolinate reductase"/>
    <property type="evidence" value="ECO:0007669"/>
    <property type="project" value="InterPro"/>
</dbReference>
<dbReference type="PATRIC" id="fig|698760.3.peg.411"/>
<gene>
    <name evidence="5" type="ORF">STRTUCAR8_05833</name>
</gene>
<dbReference type="AlphaFoldDB" id="L7FIE0"/>
<dbReference type="GeneID" id="97406921"/>
<keyword evidence="2" id="KW-0560">Oxidoreductase</keyword>
<feature type="domain" description="2,4-diaminopentanoate dehydrogenase C-terminal" evidence="4">
    <location>
        <begin position="152"/>
        <end position="354"/>
    </location>
</feature>
<dbReference type="GO" id="GO:0009089">
    <property type="term" value="P:lysine biosynthetic process via diaminopimelate"/>
    <property type="evidence" value="ECO:0007669"/>
    <property type="project" value="InterPro"/>
</dbReference>
<dbReference type="Pfam" id="PF01113">
    <property type="entry name" value="DapB_N"/>
    <property type="match status" value="1"/>
</dbReference>
<dbReference type="Pfam" id="PF19328">
    <property type="entry name" value="DAP_DH_C"/>
    <property type="match status" value="1"/>
</dbReference>
<keyword evidence="1" id="KW-0521">NADP</keyword>
<organism evidence="5 6">
    <name type="scientific">Streptomyces turgidiscabies (strain Car8)</name>
    <dbReference type="NCBI Taxonomy" id="698760"/>
    <lineage>
        <taxon>Bacteria</taxon>
        <taxon>Bacillati</taxon>
        <taxon>Actinomycetota</taxon>
        <taxon>Actinomycetes</taxon>
        <taxon>Kitasatosporales</taxon>
        <taxon>Streptomycetaceae</taxon>
        <taxon>Streptomyces</taxon>
    </lineage>
</organism>
<evidence type="ECO:0000259" key="4">
    <source>
        <dbReference type="Pfam" id="PF19328"/>
    </source>
</evidence>
<evidence type="ECO:0000256" key="1">
    <source>
        <dbReference type="ARBA" id="ARBA00022857"/>
    </source>
</evidence>
<dbReference type="InterPro" id="IPR036291">
    <property type="entry name" value="NAD(P)-bd_dom_sf"/>
</dbReference>
<dbReference type="Proteomes" id="UP000010931">
    <property type="component" value="Unassembled WGS sequence"/>
</dbReference>
<dbReference type="CDD" id="cd24146">
    <property type="entry name" value="nat-AmDH_N_like"/>
    <property type="match status" value="1"/>
</dbReference>
<evidence type="ECO:0000313" key="5">
    <source>
        <dbReference type="EMBL" id="ELP70954.1"/>
    </source>
</evidence>
<protein>
    <submittedName>
        <fullName evidence="5">Dihydrodipicolinate reductase domain protein</fullName>
    </submittedName>
</protein>
<dbReference type="EMBL" id="AEJB01000024">
    <property type="protein sequence ID" value="ELP70954.1"/>
    <property type="molecule type" value="Genomic_DNA"/>
</dbReference>
<reference evidence="5 6" key="1">
    <citation type="journal article" date="2011" name="Plasmid">
        <title>Streptomyces turgidiscabies Car8 contains a modular pathogenicity island that shares virulence genes with other actinobacterial plant pathogens.</title>
        <authorList>
            <person name="Huguet-Tapia J.C."/>
            <person name="Badger J.H."/>
            <person name="Loria R."/>
            <person name="Pettis G.S."/>
        </authorList>
    </citation>
    <scope>NUCLEOTIDE SEQUENCE [LARGE SCALE GENOMIC DNA]</scope>
    <source>
        <strain evidence="5 6">Car8</strain>
    </source>
</reference>
<dbReference type="SUPFAM" id="SSF51735">
    <property type="entry name" value="NAD(P)-binding Rossmann-fold domains"/>
    <property type="match status" value="1"/>
</dbReference>
<dbReference type="RefSeq" id="WP_006373709.1">
    <property type="nucleotide sequence ID" value="NZ_AEJB01000024.1"/>
</dbReference>
<evidence type="ECO:0000259" key="3">
    <source>
        <dbReference type="Pfam" id="PF01113"/>
    </source>
</evidence>
<keyword evidence="6" id="KW-1185">Reference proteome</keyword>
<feature type="domain" description="Dihydrodipicolinate reductase N-terminal" evidence="3">
    <location>
        <begin position="23"/>
        <end position="87"/>
    </location>
</feature>
<dbReference type="STRING" id="85558.T45_08918"/>
<comment type="caution">
    <text evidence="5">The sequence shown here is derived from an EMBL/GenBank/DDBJ whole genome shotgun (WGS) entry which is preliminary data.</text>
</comment>
<name>L7FIE0_STRT8</name>
<proteinExistence type="predicted"/>
<evidence type="ECO:0000313" key="6">
    <source>
        <dbReference type="Proteomes" id="UP000010931"/>
    </source>
</evidence>
<dbReference type="InterPro" id="IPR045760">
    <property type="entry name" value="DAP_DH_C"/>
</dbReference>
<accession>L7FIE0</accession>
<dbReference type="Gene3D" id="3.40.50.720">
    <property type="entry name" value="NAD(P)-binding Rossmann-like Domain"/>
    <property type="match status" value="1"/>
</dbReference>